<keyword evidence="3 6" id="KW-0812">Transmembrane</keyword>
<keyword evidence="4 6" id="KW-1133">Transmembrane helix</keyword>
<evidence type="ECO:0000256" key="2">
    <source>
        <dbReference type="ARBA" id="ARBA00022475"/>
    </source>
</evidence>
<dbReference type="InterPro" id="IPR001123">
    <property type="entry name" value="LeuE-type"/>
</dbReference>
<feature type="transmembrane region" description="Helical" evidence="6">
    <location>
        <begin position="66"/>
        <end position="88"/>
    </location>
</feature>
<evidence type="ECO:0000256" key="5">
    <source>
        <dbReference type="ARBA" id="ARBA00023136"/>
    </source>
</evidence>
<evidence type="ECO:0000256" key="4">
    <source>
        <dbReference type="ARBA" id="ARBA00022989"/>
    </source>
</evidence>
<dbReference type="EMBL" id="CP104694">
    <property type="protein sequence ID" value="UXI68378.1"/>
    <property type="molecule type" value="Genomic_DNA"/>
</dbReference>
<sequence length="93" mass="9834">MTCLLNPKAYLFMFAIFPQFVSPDYGPVWLQCVAMGAIIAVTQVGVYGPLAWGAAGSRRWLAARPAAALGLMRGAGMVLVVAAAWTGFAGWRG</sequence>
<evidence type="ECO:0000256" key="1">
    <source>
        <dbReference type="ARBA" id="ARBA00004651"/>
    </source>
</evidence>
<organism evidence="7 8">
    <name type="scientific">Tahibacter amnicola</name>
    <dbReference type="NCBI Taxonomy" id="2976241"/>
    <lineage>
        <taxon>Bacteria</taxon>
        <taxon>Pseudomonadati</taxon>
        <taxon>Pseudomonadota</taxon>
        <taxon>Gammaproteobacteria</taxon>
        <taxon>Lysobacterales</taxon>
        <taxon>Rhodanobacteraceae</taxon>
        <taxon>Tahibacter</taxon>
    </lineage>
</organism>
<comment type="subcellular location">
    <subcellularLocation>
        <location evidence="1">Cell membrane</location>
        <topology evidence="1">Multi-pass membrane protein</topology>
    </subcellularLocation>
</comment>
<protein>
    <submittedName>
        <fullName evidence="7">LysE family transporter</fullName>
    </submittedName>
</protein>
<dbReference type="RefSeq" id="WP_261695338.1">
    <property type="nucleotide sequence ID" value="NZ_CP104694.1"/>
</dbReference>
<keyword evidence="5 6" id="KW-0472">Membrane</keyword>
<gene>
    <name evidence="7" type="ORF">N4264_01620</name>
</gene>
<evidence type="ECO:0000313" key="7">
    <source>
        <dbReference type="EMBL" id="UXI68378.1"/>
    </source>
</evidence>
<evidence type="ECO:0000256" key="3">
    <source>
        <dbReference type="ARBA" id="ARBA00022692"/>
    </source>
</evidence>
<dbReference type="Pfam" id="PF01810">
    <property type="entry name" value="LysE"/>
    <property type="match status" value="1"/>
</dbReference>
<dbReference type="Proteomes" id="UP001064632">
    <property type="component" value="Chromosome"/>
</dbReference>
<accession>A0ABY6BEB1</accession>
<evidence type="ECO:0000313" key="8">
    <source>
        <dbReference type="Proteomes" id="UP001064632"/>
    </source>
</evidence>
<feature type="transmembrane region" description="Helical" evidence="6">
    <location>
        <begin position="28"/>
        <end position="54"/>
    </location>
</feature>
<name>A0ABY6BEB1_9GAMM</name>
<reference evidence="7" key="1">
    <citation type="submission" date="2022-09" db="EMBL/GenBank/DDBJ databases">
        <title>Tahibacter sp. nov., isolated from a fresh water.</title>
        <authorList>
            <person name="Baek J.H."/>
            <person name="Lee J.K."/>
            <person name="Kim J.M."/>
            <person name="Jeon C.O."/>
        </authorList>
    </citation>
    <scope>NUCLEOTIDE SEQUENCE</scope>
    <source>
        <strain evidence="7">W38</strain>
    </source>
</reference>
<keyword evidence="8" id="KW-1185">Reference proteome</keyword>
<proteinExistence type="predicted"/>
<evidence type="ECO:0000256" key="6">
    <source>
        <dbReference type="SAM" id="Phobius"/>
    </source>
</evidence>
<keyword evidence="2" id="KW-1003">Cell membrane</keyword>